<accession>A0AAX4K4B5</accession>
<dbReference type="InterPro" id="IPR045247">
    <property type="entry name" value="Oye-like"/>
</dbReference>
<proteinExistence type="predicted"/>
<dbReference type="GO" id="GO:0010181">
    <property type="term" value="F:FMN binding"/>
    <property type="evidence" value="ECO:0007669"/>
    <property type="project" value="InterPro"/>
</dbReference>
<dbReference type="GeneID" id="91098193"/>
<dbReference type="GO" id="GO:0016491">
    <property type="term" value="F:oxidoreductase activity"/>
    <property type="evidence" value="ECO:0007669"/>
    <property type="project" value="InterPro"/>
</dbReference>
<protein>
    <recommendedName>
        <fullName evidence="1">NADH:flavin oxidoreductase/NADH oxidase N-terminal domain-containing protein</fullName>
    </recommendedName>
</protein>
<dbReference type="CDD" id="cd02933">
    <property type="entry name" value="OYE_like_FMN"/>
    <property type="match status" value="1"/>
</dbReference>
<organism evidence="2 3">
    <name type="scientific">Kwoniella dendrophila CBS 6074</name>
    <dbReference type="NCBI Taxonomy" id="1295534"/>
    <lineage>
        <taxon>Eukaryota</taxon>
        <taxon>Fungi</taxon>
        <taxon>Dikarya</taxon>
        <taxon>Basidiomycota</taxon>
        <taxon>Agaricomycotina</taxon>
        <taxon>Tremellomycetes</taxon>
        <taxon>Tremellales</taxon>
        <taxon>Cryptococcaceae</taxon>
        <taxon>Kwoniella</taxon>
    </lineage>
</organism>
<feature type="domain" description="NADH:flavin oxidoreductase/NADH oxidase N-terminal" evidence="1">
    <location>
        <begin position="14"/>
        <end position="360"/>
    </location>
</feature>
<dbReference type="Pfam" id="PF00724">
    <property type="entry name" value="Oxidored_FMN"/>
    <property type="match status" value="1"/>
</dbReference>
<dbReference type="SUPFAM" id="SSF51395">
    <property type="entry name" value="FMN-linked oxidoreductases"/>
    <property type="match status" value="1"/>
</dbReference>
<dbReference type="Proteomes" id="UP001355207">
    <property type="component" value="Chromosome 10"/>
</dbReference>
<gene>
    <name evidence="2" type="ORF">L201_007525</name>
</gene>
<dbReference type="Gene3D" id="3.20.20.70">
    <property type="entry name" value="Aldolase class I"/>
    <property type="match status" value="1"/>
</dbReference>
<dbReference type="PANTHER" id="PTHR22893:SF91">
    <property type="entry name" value="NADPH DEHYDROGENASE 2-RELATED"/>
    <property type="match status" value="1"/>
</dbReference>
<dbReference type="AlphaFoldDB" id="A0AAX4K4B5"/>
<evidence type="ECO:0000313" key="3">
    <source>
        <dbReference type="Proteomes" id="UP001355207"/>
    </source>
</evidence>
<reference evidence="2 3" key="1">
    <citation type="submission" date="2024-01" db="EMBL/GenBank/DDBJ databases">
        <title>Comparative genomics of Cryptococcus and Kwoniella reveals pathogenesis evolution and contrasting modes of karyotype evolution via chromosome fusion or intercentromeric recombination.</title>
        <authorList>
            <person name="Coelho M.A."/>
            <person name="David-Palma M."/>
            <person name="Shea T."/>
            <person name="Bowers K."/>
            <person name="McGinley-Smith S."/>
            <person name="Mohammad A.W."/>
            <person name="Gnirke A."/>
            <person name="Yurkov A.M."/>
            <person name="Nowrousian M."/>
            <person name="Sun S."/>
            <person name="Cuomo C.A."/>
            <person name="Heitman J."/>
        </authorList>
    </citation>
    <scope>NUCLEOTIDE SEQUENCE [LARGE SCALE GENOMIC DNA]</scope>
    <source>
        <strain evidence="2 3">CBS 6074</strain>
    </source>
</reference>
<dbReference type="RefSeq" id="XP_066079328.1">
    <property type="nucleotide sequence ID" value="XM_066223231.1"/>
</dbReference>
<evidence type="ECO:0000259" key="1">
    <source>
        <dbReference type="Pfam" id="PF00724"/>
    </source>
</evidence>
<dbReference type="EMBL" id="CP144107">
    <property type="protein sequence ID" value="WWC92566.1"/>
    <property type="molecule type" value="Genomic_DNA"/>
</dbReference>
<dbReference type="PANTHER" id="PTHR22893">
    <property type="entry name" value="NADH OXIDOREDUCTASE-RELATED"/>
    <property type="match status" value="1"/>
</dbReference>
<name>A0AAX4K4B5_9TREE</name>
<keyword evidence="3" id="KW-1185">Reference proteome</keyword>
<evidence type="ECO:0000313" key="2">
    <source>
        <dbReference type="EMBL" id="WWC92566.1"/>
    </source>
</evidence>
<dbReference type="InterPro" id="IPR013785">
    <property type="entry name" value="Aldolase_TIM"/>
</dbReference>
<dbReference type="InterPro" id="IPR001155">
    <property type="entry name" value="OxRdtase_FMN_N"/>
</dbReference>
<sequence>MTLIKEQPRNDTGNLFKPIHLGDMALKHKIVMAPMTRLRAGKEDGIPNDWSIEYYSSRATDGGLIIAEGISPSSNSRVWQHQPGLWSEEQVVQWKKVTEAIHAKGGKVTAQLVQAGRVATPGINEIIYSPSDNHDPTPGAPKPPLTVMNQDDIDEAIKEIVIGSQNAIKAGFDGIELHAANGYLVDQFIQSNSNRRTDKYGGSIENRIRLMLEITRSVLAVIPAQKIGLRISPFSRFQGMREPNVYDKEGELIDGPIITFSNLLEKIFEEFPQLAYVHVVESRITGSTDQDSDKFDVVKDTIQPFREISKKYKTPFIASGGFTKESAIEHSKKYQDDLIAFGRYFTSNPDLVERIRNNLPIVKYDRSTFYSQGKEGYLGWETYAKPAELAK</sequence>